<name>A0AAU9U1U7_EUPED</name>
<protein>
    <recommendedName>
        <fullName evidence="1">PiggyBac transposable element-derived protein domain-containing protein</fullName>
    </recommendedName>
</protein>
<feature type="domain" description="PiggyBac transposable element-derived protein" evidence="1">
    <location>
        <begin position="135"/>
        <end position="500"/>
    </location>
</feature>
<reference evidence="2" key="1">
    <citation type="submission" date="2022-03" db="EMBL/GenBank/DDBJ databases">
        <authorList>
            <person name="Tunstrom K."/>
        </authorList>
    </citation>
    <scope>NUCLEOTIDE SEQUENCE</scope>
</reference>
<dbReference type="AlphaFoldDB" id="A0AAU9U1U7"/>
<keyword evidence="3" id="KW-1185">Reference proteome</keyword>
<evidence type="ECO:0000313" key="3">
    <source>
        <dbReference type="Proteomes" id="UP001153954"/>
    </source>
</evidence>
<dbReference type="Pfam" id="PF13843">
    <property type="entry name" value="DDE_Tnp_1_7"/>
    <property type="match status" value="1"/>
</dbReference>
<dbReference type="Proteomes" id="UP001153954">
    <property type="component" value="Unassembled WGS sequence"/>
</dbReference>
<organism evidence="2 3">
    <name type="scientific">Euphydryas editha</name>
    <name type="common">Edith's checkerspot</name>
    <dbReference type="NCBI Taxonomy" id="104508"/>
    <lineage>
        <taxon>Eukaryota</taxon>
        <taxon>Metazoa</taxon>
        <taxon>Ecdysozoa</taxon>
        <taxon>Arthropoda</taxon>
        <taxon>Hexapoda</taxon>
        <taxon>Insecta</taxon>
        <taxon>Pterygota</taxon>
        <taxon>Neoptera</taxon>
        <taxon>Endopterygota</taxon>
        <taxon>Lepidoptera</taxon>
        <taxon>Glossata</taxon>
        <taxon>Ditrysia</taxon>
        <taxon>Papilionoidea</taxon>
        <taxon>Nymphalidae</taxon>
        <taxon>Nymphalinae</taxon>
        <taxon>Euphydryas</taxon>
    </lineage>
</organism>
<gene>
    <name evidence="2" type="ORF">EEDITHA_LOCUS8946</name>
</gene>
<dbReference type="InterPro" id="IPR052638">
    <property type="entry name" value="PiggyBac_TE-derived"/>
</dbReference>
<evidence type="ECO:0000313" key="2">
    <source>
        <dbReference type="EMBL" id="CAH2093265.1"/>
    </source>
</evidence>
<evidence type="ECO:0000259" key="1">
    <source>
        <dbReference type="Pfam" id="PF13843"/>
    </source>
</evidence>
<accession>A0AAU9U1U7</accession>
<dbReference type="EMBL" id="CAKOGL010000012">
    <property type="protein sequence ID" value="CAH2093265.1"/>
    <property type="molecule type" value="Genomic_DNA"/>
</dbReference>
<proteinExistence type="predicted"/>
<sequence>MNFDLDAWKKTPFADGLTLEEALHILEGNEDAAQSDGSDVQEEVAGIYIAPPEPNVLTDEDSADEDEGGLIDNLTARQLNSDAEIVLRNNNRFGEIFKVSEYAKNRKRTWIEGDLQNIPYDKFTTESYDLFKDITPVECFEMFLTDEIFMFLKDESNKYALFKNMPDPQISVDEIKAFIGILLLSGYVDLPGKRFYWETKLDVHNVLVSNCMRRDRFIQIMKCMHAADNSKLDLKDKMNKLRPLMDMLKINFSKYFVPCESLDFDESMVKYYGRHGCKQFIRGKPIRFGYKVWCLNTKAGYLIDFEVYQGKTQASNKTYDETFGKAAAPLILLLDNLPREKQNYPYHIYMDNLFTSLNLLKCLKERGYHGTGTIRENRIPKDCPLPNKATMSKMERGKSTAVLEKEDGILICKWMDNNVVSVASTAYGVQPAAKIKRFCQKKRKNISISQPMLINQYNKNMGGTDRMDEDIGQRRISIRGKKWWWPLFTWLIDAAMNNAWLSYRQAGHASCQKLQFRRAIVLCYLERYKTPTKLPGPSTSSSPRSSRVPIDIRYDRIDHFIEPIPKRKRCASETCTSTVNTICVKCKVGLCVKCFHPYHKK</sequence>
<comment type="caution">
    <text evidence="2">The sequence shown here is derived from an EMBL/GenBank/DDBJ whole genome shotgun (WGS) entry which is preliminary data.</text>
</comment>
<dbReference type="GO" id="GO:0043565">
    <property type="term" value="F:sequence-specific DNA binding"/>
    <property type="evidence" value="ECO:0007669"/>
    <property type="project" value="TreeGrafter"/>
</dbReference>
<dbReference type="PANTHER" id="PTHR47055">
    <property type="entry name" value="DDE_TNP_1_7 DOMAIN-CONTAINING PROTEIN"/>
    <property type="match status" value="1"/>
</dbReference>
<dbReference type="PANTHER" id="PTHR47055:SF3">
    <property type="entry name" value="PHORBOL-ESTER_DAG-TYPE DOMAIN-CONTAINING PROTEIN"/>
    <property type="match status" value="1"/>
</dbReference>
<dbReference type="InterPro" id="IPR029526">
    <property type="entry name" value="PGBD"/>
</dbReference>